<name>A0A812Q513_9DINO</name>
<evidence type="ECO:0000256" key="7">
    <source>
        <dbReference type="ARBA" id="ARBA00023136"/>
    </source>
</evidence>
<evidence type="ECO:0000256" key="8">
    <source>
        <dbReference type="ARBA" id="ARBA00023180"/>
    </source>
</evidence>
<organism evidence="9 10">
    <name type="scientific">Symbiodinium natans</name>
    <dbReference type="NCBI Taxonomy" id="878477"/>
    <lineage>
        <taxon>Eukaryota</taxon>
        <taxon>Sar</taxon>
        <taxon>Alveolata</taxon>
        <taxon>Dinophyceae</taxon>
        <taxon>Suessiales</taxon>
        <taxon>Symbiodiniaceae</taxon>
        <taxon>Symbiodinium</taxon>
    </lineage>
</organism>
<dbReference type="GO" id="GO:0016051">
    <property type="term" value="P:carbohydrate biosynthetic process"/>
    <property type="evidence" value="ECO:0007669"/>
    <property type="project" value="InterPro"/>
</dbReference>
<dbReference type="Pfam" id="PF03567">
    <property type="entry name" value="Sulfotransfer_2"/>
    <property type="match status" value="1"/>
</dbReference>
<dbReference type="GO" id="GO:0000139">
    <property type="term" value="C:Golgi membrane"/>
    <property type="evidence" value="ECO:0007669"/>
    <property type="project" value="UniProtKB-SubCell"/>
</dbReference>
<evidence type="ECO:0000256" key="6">
    <source>
        <dbReference type="ARBA" id="ARBA00023034"/>
    </source>
</evidence>
<dbReference type="PANTHER" id="PTHR12137">
    <property type="entry name" value="CARBOHYDRATE SULFOTRANSFERASE"/>
    <property type="match status" value="1"/>
</dbReference>
<evidence type="ECO:0000313" key="9">
    <source>
        <dbReference type="EMBL" id="CAE7368169.1"/>
    </source>
</evidence>
<comment type="similarity">
    <text evidence="2">Belongs to the sulfotransferase 2 family.</text>
</comment>
<comment type="caution">
    <text evidence="9">The sequence shown here is derived from an EMBL/GenBank/DDBJ whole genome shotgun (WGS) entry which is preliminary data.</text>
</comment>
<keyword evidence="7" id="KW-0472">Membrane</keyword>
<keyword evidence="5" id="KW-1133">Transmembrane helix</keyword>
<keyword evidence="8" id="KW-0325">Glycoprotein</keyword>
<accession>A0A812Q513</accession>
<reference evidence="9" key="1">
    <citation type="submission" date="2021-02" db="EMBL/GenBank/DDBJ databases">
        <authorList>
            <person name="Dougan E. K."/>
            <person name="Rhodes N."/>
            <person name="Thang M."/>
            <person name="Chan C."/>
        </authorList>
    </citation>
    <scope>NUCLEOTIDE SEQUENCE</scope>
</reference>
<keyword evidence="4" id="KW-0812">Transmembrane</keyword>
<evidence type="ECO:0008006" key="11">
    <source>
        <dbReference type="Google" id="ProtNLM"/>
    </source>
</evidence>
<evidence type="ECO:0000256" key="4">
    <source>
        <dbReference type="ARBA" id="ARBA00022692"/>
    </source>
</evidence>
<evidence type="ECO:0000256" key="5">
    <source>
        <dbReference type="ARBA" id="ARBA00022989"/>
    </source>
</evidence>
<dbReference type="InterPro" id="IPR005331">
    <property type="entry name" value="Sulfotransferase"/>
</dbReference>
<dbReference type="Proteomes" id="UP000604046">
    <property type="component" value="Unassembled WGS sequence"/>
</dbReference>
<gene>
    <name evidence="9" type="ORF">SNAT2548_LOCUS20030</name>
</gene>
<dbReference type="OrthoDB" id="2019940at2759"/>
<evidence type="ECO:0000313" key="10">
    <source>
        <dbReference type="Proteomes" id="UP000604046"/>
    </source>
</evidence>
<evidence type="ECO:0000256" key="2">
    <source>
        <dbReference type="ARBA" id="ARBA00006339"/>
    </source>
</evidence>
<proteinExistence type="inferred from homology"/>
<keyword evidence="10" id="KW-1185">Reference proteome</keyword>
<evidence type="ECO:0000256" key="3">
    <source>
        <dbReference type="ARBA" id="ARBA00022679"/>
    </source>
</evidence>
<dbReference type="EMBL" id="CAJNDS010002197">
    <property type="protein sequence ID" value="CAE7368169.1"/>
    <property type="molecule type" value="Genomic_DNA"/>
</dbReference>
<evidence type="ECO:0000256" key="1">
    <source>
        <dbReference type="ARBA" id="ARBA00004323"/>
    </source>
</evidence>
<sequence length="308" mass="35498">MKLSAILATLVFLAAVFLLVGGIYRSHHKFLGQTLHGCTNYGSRDVPRGPPSQSDIGFSKQLPAHWLRTIVIPDAKLIFCPQYKVGTREYLRLLQWLDGQDYNRRPQEQTHSVRRNSFNLTELEEFGNEAALRMMFDSDWAKLVVVRDPLDRLRSAYFDKIRREKAPTKFAKALNVPVQALKNLSFAAFVRRVGAQMKRKVANIHWGMQAQACGLRRFKKCYQYVLHMGLDKGTHPMLRDCVLRIMVSRRSDSKLPTPQDIVASDTTKGILQRHQTDSSLDIFDKIYDKAGWAIRPYNPHKQPYKWPV</sequence>
<protein>
    <recommendedName>
        <fullName evidence="11">Sulfotransferase domain-containing protein</fullName>
    </recommendedName>
</protein>
<comment type="subcellular location">
    <subcellularLocation>
        <location evidence="1">Golgi apparatus membrane</location>
        <topology evidence="1">Single-pass type II membrane protein</topology>
    </subcellularLocation>
</comment>
<keyword evidence="3" id="KW-0808">Transferase</keyword>
<keyword evidence="6" id="KW-0333">Golgi apparatus</keyword>
<dbReference type="GO" id="GO:0008146">
    <property type="term" value="F:sulfotransferase activity"/>
    <property type="evidence" value="ECO:0007669"/>
    <property type="project" value="InterPro"/>
</dbReference>
<dbReference type="PANTHER" id="PTHR12137:SF54">
    <property type="entry name" value="CARBOHYDRATE SULFOTRANSFERASE"/>
    <property type="match status" value="1"/>
</dbReference>
<dbReference type="InterPro" id="IPR018011">
    <property type="entry name" value="Carb_sulfotrans_8-10"/>
</dbReference>
<dbReference type="AlphaFoldDB" id="A0A812Q513"/>